<feature type="binding site" evidence="10">
    <location>
        <position position="261"/>
    </location>
    <ligand>
        <name>Mn(2+)</name>
        <dbReference type="ChEBI" id="CHEBI:29035"/>
    </ligand>
</feature>
<keyword evidence="12" id="KW-1185">Reference proteome</keyword>
<comment type="similarity">
    <text evidence="2 10">Belongs to the phosphoenolpyruvate carboxykinase (ATP) family.</text>
</comment>
<evidence type="ECO:0000313" key="12">
    <source>
        <dbReference type="Proteomes" id="UP001501153"/>
    </source>
</evidence>
<feature type="binding site" evidence="10">
    <location>
        <position position="198"/>
    </location>
    <ligand>
        <name>substrate</name>
    </ligand>
</feature>
<keyword evidence="5 10" id="KW-0547">Nucleotide-binding</keyword>
<dbReference type="Gene3D" id="2.170.8.10">
    <property type="entry name" value="Phosphoenolpyruvate Carboxykinase, domain 2"/>
    <property type="match status" value="1"/>
</dbReference>
<feature type="binding site" evidence="10">
    <location>
        <position position="204"/>
    </location>
    <ligand>
        <name>substrate</name>
    </ligand>
</feature>
<comment type="catalytic activity">
    <reaction evidence="9 10">
        <text>oxaloacetate + ATP = phosphoenolpyruvate + ADP + CO2</text>
        <dbReference type="Rhea" id="RHEA:18617"/>
        <dbReference type="ChEBI" id="CHEBI:16452"/>
        <dbReference type="ChEBI" id="CHEBI:16526"/>
        <dbReference type="ChEBI" id="CHEBI:30616"/>
        <dbReference type="ChEBI" id="CHEBI:58702"/>
        <dbReference type="ChEBI" id="CHEBI:456216"/>
        <dbReference type="EC" id="4.1.1.49"/>
    </reaction>
</comment>
<dbReference type="Gene3D" id="3.90.228.20">
    <property type="match status" value="1"/>
</dbReference>
<evidence type="ECO:0000256" key="2">
    <source>
        <dbReference type="ARBA" id="ARBA00006052"/>
    </source>
</evidence>
<evidence type="ECO:0000256" key="5">
    <source>
        <dbReference type="ARBA" id="ARBA00022741"/>
    </source>
</evidence>
<keyword evidence="7 10" id="KW-0067">ATP-binding</keyword>
<dbReference type="InterPro" id="IPR013035">
    <property type="entry name" value="PEP_carboxykinase_C"/>
</dbReference>
<evidence type="ECO:0000256" key="7">
    <source>
        <dbReference type="ARBA" id="ARBA00022840"/>
    </source>
</evidence>
<feature type="binding site" evidence="10">
    <location>
        <position position="290"/>
    </location>
    <ligand>
        <name>ATP</name>
        <dbReference type="ChEBI" id="CHEBI:30616"/>
    </ligand>
</feature>
<name>A0ABP8IL12_9BACT</name>
<feature type="binding site" evidence="10">
    <location>
        <position position="224"/>
    </location>
    <ligand>
        <name>Mn(2+)</name>
        <dbReference type="ChEBI" id="CHEBI:29035"/>
    </ligand>
</feature>
<sequence>MSESTASLSTAADRLRPLGFSQTGTVHLNLTPAELVEHALRNGEGTLTDTGALMADTGKFTGRSPKDRFVVRDANTEDSVWWGDINIPFDADKFDQLHEKMLAYLADKDLYVREAYAGANPDYQLKLRIVNEQAWHNLFCYNMFLRPAAGADTSWAPDFSIICAPGFEADPAVDGTRQPNFAILNFTKKMILIGGTGYAGEMKKGIFGVLNYLLPHEHNTLSMHCSANVGADGDTAVFFGLSGTGKTTLSADPNRGLIGDDEHGWTPDAGIFNFEGGCYAKVIDLSREKEPQIWDAIRFGSIVENTRFVPGTHTVDYANKSVTENTRTAYPIHFIDNAIEPSVADAPKNIFFLTADAFGVLPPISRLDKSHAMYHFMSGYTAKVAGTEMGVTEPQTTFSACFGAVFLPLHPTKYAEMLGQKMDENPDVNVWLVNTGWTGGSYGVGSRMKLGYTRGMITAALNGQLNEVKFTKHPIFGVEVPGAVPGVPTEILDPRNTWADKAAYDATAASLADKFVANFKKYADYANEEILAGAPKVAVAATAEVA</sequence>
<dbReference type="SUPFAM" id="SSF53795">
    <property type="entry name" value="PEP carboxykinase-like"/>
    <property type="match status" value="1"/>
</dbReference>
<comment type="caution">
    <text evidence="10">Lacks conserved residue(s) required for the propagation of feature annotation.</text>
</comment>
<gene>
    <name evidence="10 11" type="primary">pckA</name>
    <name evidence="11" type="ORF">GCM10023185_29370</name>
</gene>
<keyword evidence="10" id="KW-0464">Manganese</keyword>
<dbReference type="InterPro" id="IPR008210">
    <property type="entry name" value="PEP_carboxykinase_N"/>
</dbReference>
<evidence type="ECO:0000256" key="3">
    <source>
        <dbReference type="ARBA" id="ARBA00012363"/>
    </source>
</evidence>
<feature type="binding site" evidence="10">
    <location>
        <position position="224"/>
    </location>
    <ligand>
        <name>ATP</name>
        <dbReference type="ChEBI" id="CHEBI:30616"/>
    </ligand>
</feature>
<dbReference type="HAMAP" id="MF_00453">
    <property type="entry name" value="PEPCK_ATP"/>
    <property type="match status" value="1"/>
</dbReference>
<dbReference type="CDD" id="cd00484">
    <property type="entry name" value="PEPCK_ATP"/>
    <property type="match status" value="1"/>
</dbReference>
<feature type="binding site" evidence="10">
    <location>
        <position position="453"/>
    </location>
    <ligand>
        <name>ATP</name>
        <dbReference type="ChEBI" id="CHEBI:30616"/>
    </ligand>
</feature>
<accession>A0ABP8IL12</accession>
<keyword evidence="10" id="KW-0963">Cytoplasm</keyword>
<feature type="binding site" evidence="10">
    <location>
        <position position="327"/>
    </location>
    <ligand>
        <name>substrate</name>
    </ligand>
</feature>
<dbReference type="PIRSF" id="PIRSF006294">
    <property type="entry name" value="PEP_crbxkin"/>
    <property type="match status" value="1"/>
</dbReference>
<feature type="binding site" evidence="10">
    <location>
        <begin position="240"/>
        <end position="248"/>
    </location>
    <ligand>
        <name>ATP</name>
        <dbReference type="ChEBI" id="CHEBI:30616"/>
    </ligand>
</feature>
<feature type="binding site" evidence="10">
    <location>
        <position position="327"/>
    </location>
    <ligand>
        <name>ATP</name>
        <dbReference type="ChEBI" id="CHEBI:30616"/>
    </ligand>
</feature>
<dbReference type="EMBL" id="BAABGZ010000062">
    <property type="protein sequence ID" value="GAA4361950.1"/>
    <property type="molecule type" value="Genomic_DNA"/>
</dbReference>
<comment type="subcellular location">
    <subcellularLocation>
        <location evidence="10">Cytoplasm</location>
    </subcellularLocation>
</comment>
<dbReference type="NCBIfam" id="TIGR00224">
    <property type="entry name" value="pckA"/>
    <property type="match status" value="1"/>
</dbReference>
<dbReference type="NCBIfam" id="NF006821">
    <property type="entry name" value="PRK09344.1-3"/>
    <property type="match status" value="1"/>
</dbReference>
<dbReference type="PANTHER" id="PTHR30031">
    <property type="entry name" value="PHOSPHOENOLPYRUVATE CARBOXYKINASE ATP"/>
    <property type="match status" value="1"/>
</dbReference>
<comment type="cofactor">
    <cofactor evidence="10">
        <name>Mn(2+)</name>
        <dbReference type="ChEBI" id="CHEBI:29035"/>
    </cofactor>
    <text evidence="10">Binds 1 Mn(2+) ion per subunit.</text>
</comment>
<organism evidence="11 12">
    <name type="scientific">Hymenobacter saemangeumensis</name>
    <dbReference type="NCBI Taxonomy" id="1084522"/>
    <lineage>
        <taxon>Bacteria</taxon>
        <taxon>Pseudomonadati</taxon>
        <taxon>Bacteroidota</taxon>
        <taxon>Cytophagia</taxon>
        <taxon>Cytophagales</taxon>
        <taxon>Hymenobacteraceae</taxon>
        <taxon>Hymenobacter</taxon>
    </lineage>
</organism>
<dbReference type="SUPFAM" id="SSF68923">
    <property type="entry name" value="PEP carboxykinase N-terminal domain"/>
    <property type="match status" value="1"/>
</dbReference>
<proteinExistence type="inferred from homology"/>
<reference evidence="12" key="1">
    <citation type="journal article" date="2019" name="Int. J. Syst. Evol. Microbiol.">
        <title>The Global Catalogue of Microorganisms (GCM) 10K type strain sequencing project: providing services to taxonomists for standard genome sequencing and annotation.</title>
        <authorList>
            <consortium name="The Broad Institute Genomics Platform"/>
            <consortium name="The Broad Institute Genome Sequencing Center for Infectious Disease"/>
            <person name="Wu L."/>
            <person name="Ma J."/>
        </authorList>
    </citation>
    <scope>NUCLEOTIDE SEQUENCE [LARGE SCALE GENOMIC DNA]</scope>
    <source>
        <strain evidence="12">JCM 17923</strain>
    </source>
</reference>
<evidence type="ECO:0000256" key="4">
    <source>
        <dbReference type="ARBA" id="ARBA00022432"/>
    </source>
</evidence>
<protein>
    <recommendedName>
        <fullName evidence="3 10">Phosphoenolpyruvate carboxykinase (ATP)</fullName>
        <shortName evidence="10">PCK</shortName>
        <shortName evidence="10">PEP carboxykinase</shortName>
        <shortName evidence="10">PEPCK</shortName>
        <ecNumber evidence="3 10">4.1.1.49</ecNumber>
    </recommendedName>
</protein>
<dbReference type="RefSeq" id="WP_345236846.1">
    <property type="nucleotide sequence ID" value="NZ_BAABGZ010000062.1"/>
</dbReference>
<dbReference type="PANTHER" id="PTHR30031:SF0">
    <property type="entry name" value="PHOSPHOENOLPYRUVATE CARBOXYKINASE (ATP)"/>
    <property type="match status" value="1"/>
</dbReference>
<dbReference type="Proteomes" id="UP001501153">
    <property type="component" value="Unassembled WGS sequence"/>
</dbReference>
<feature type="binding site" evidence="10">
    <location>
        <position position="204"/>
    </location>
    <ligand>
        <name>Mn(2+)</name>
        <dbReference type="ChEBI" id="CHEBI:29035"/>
    </ligand>
</feature>
<evidence type="ECO:0000256" key="10">
    <source>
        <dbReference type="HAMAP-Rule" id="MF_00453"/>
    </source>
</evidence>
<comment type="function">
    <text evidence="10">Involved in the gluconeogenesis. Catalyzes the conversion of oxaloacetate (OAA) to phosphoenolpyruvate (PEP) through direct phosphoryl transfer between the nucleoside triphosphate and OAA.</text>
</comment>
<feature type="binding site" evidence="10">
    <location>
        <position position="63"/>
    </location>
    <ligand>
        <name>substrate</name>
    </ligand>
</feature>
<dbReference type="Gene3D" id="3.40.449.10">
    <property type="entry name" value="Phosphoenolpyruvate Carboxykinase, domain 1"/>
    <property type="match status" value="1"/>
</dbReference>
<evidence type="ECO:0000256" key="8">
    <source>
        <dbReference type="ARBA" id="ARBA00023239"/>
    </source>
</evidence>
<evidence type="ECO:0000256" key="6">
    <source>
        <dbReference type="ARBA" id="ARBA00022793"/>
    </source>
</evidence>
<evidence type="ECO:0000256" key="9">
    <source>
        <dbReference type="ARBA" id="ARBA00047371"/>
    </source>
</evidence>
<dbReference type="NCBIfam" id="NF006820">
    <property type="entry name" value="PRK09344.1-2"/>
    <property type="match status" value="1"/>
</dbReference>
<keyword evidence="4 10" id="KW-0312">Gluconeogenesis</keyword>
<comment type="pathway">
    <text evidence="1 10">Carbohydrate biosynthesis; gluconeogenesis.</text>
</comment>
<comment type="caution">
    <text evidence="11">The sequence shown here is derived from an EMBL/GenBank/DDBJ whole genome shotgun (WGS) entry which is preliminary data.</text>
</comment>
<evidence type="ECO:0000256" key="1">
    <source>
        <dbReference type="ARBA" id="ARBA00004742"/>
    </source>
</evidence>
<keyword evidence="8 10" id="KW-0456">Lyase</keyword>
<evidence type="ECO:0000313" key="11">
    <source>
        <dbReference type="EMBL" id="GAA4361950.1"/>
    </source>
</evidence>
<dbReference type="Pfam" id="PF01293">
    <property type="entry name" value="PEPCK_ATP"/>
    <property type="match status" value="1"/>
</dbReference>
<feature type="binding site" evidence="10">
    <location>
        <position position="204"/>
    </location>
    <ligand>
        <name>ATP</name>
        <dbReference type="ChEBI" id="CHEBI:30616"/>
    </ligand>
</feature>
<dbReference type="EC" id="4.1.1.49" evidence="3 10"/>
<keyword evidence="6 10" id="KW-0210">Decarboxylase</keyword>
<dbReference type="InterPro" id="IPR001272">
    <property type="entry name" value="PEP_carboxykinase_ATP"/>
</dbReference>
<keyword evidence="10" id="KW-0479">Metal-binding</keyword>